<dbReference type="Proteomes" id="UP000603352">
    <property type="component" value="Unassembled WGS sequence"/>
</dbReference>
<accession>A0ABQ1ICN4</accession>
<dbReference type="EMBL" id="BMDZ01000011">
    <property type="protein sequence ID" value="GGB33648.1"/>
    <property type="molecule type" value="Genomic_DNA"/>
</dbReference>
<gene>
    <name evidence="2" type="ORF">GCM10011505_13840</name>
</gene>
<evidence type="ECO:0000256" key="1">
    <source>
        <dbReference type="SAM" id="MobiDB-lite"/>
    </source>
</evidence>
<evidence type="ECO:0000313" key="3">
    <source>
        <dbReference type="Proteomes" id="UP000603352"/>
    </source>
</evidence>
<feature type="region of interest" description="Disordered" evidence="1">
    <location>
        <begin position="52"/>
        <end position="91"/>
    </location>
</feature>
<protein>
    <recommendedName>
        <fullName evidence="4">DUF1178 domain-containing protein</fullName>
    </recommendedName>
</protein>
<feature type="compositionally biased region" description="Low complexity" evidence="1">
    <location>
        <begin position="78"/>
        <end position="91"/>
    </location>
</feature>
<comment type="caution">
    <text evidence="2">The sequence shown here is derived from an EMBL/GenBank/DDBJ whole genome shotgun (WGS) entry which is preliminary data.</text>
</comment>
<keyword evidence="3" id="KW-1185">Reference proteome</keyword>
<dbReference type="Pfam" id="PF06676">
    <property type="entry name" value="DUF1178"/>
    <property type="match status" value="1"/>
</dbReference>
<evidence type="ECO:0000313" key="2">
    <source>
        <dbReference type="EMBL" id="GGB33648.1"/>
    </source>
</evidence>
<evidence type="ECO:0008006" key="4">
    <source>
        <dbReference type="Google" id="ProtNLM"/>
    </source>
</evidence>
<dbReference type="RefSeq" id="WP_188576124.1">
    <property type="nucleotide sequence ID" value="NZ_BMDZ01000011.1"/>
</dbReference>
<reference evidence="3" key="1">
    <citation type="journal article" date="2019" name="Int. J. Syst. Evol. Microbiol.">
        <title>The Global Catalogue of Microorganisms (GCM) 10K type strain sequencing project: providing services to taxonomists for standard genome sequencing and annotation.</title>
        <authorList>
            <consortium name="The Broad Institute Genomics Platform"/>
            <consortium name="The Broad Institute Genome Sequencing Center for Infectious Disease"/>
            <person name="Wu L."/>
            <person name="Ma J."/>
        </authorList>
    </citation>
    <scope>NUCLEOTIDE SEQUENCE [LARGE SCALE GENOMIC DNA]</scope>
    <source>
        <strain evidence="3">CGMCC 1.10188</strain>
    </source>
</reference>
<dbReference type="PIRSF" id="PIRSF032131">
    <property type="entry name" value="UCP032131"/>
    <property type="match status" value="1"/>
</dbReference>
<feature type="compositionally biased region" description="Basic and acidic residues" evidence="1">
    <location>
        <begin position="57"/>
        <end position="66"/>
    </location>
</feature>
<dbReference type="InterPro" id="IPR009562">
    <property type="entry name" value="DUF1178"/>
</dbReference>
<organism evidence="2 3">
    <name type="scientific">Tistrella bauzanensis</name>
    <dbReference type="NCBI Taxonomy" id="657419"/>
    <lineage>
        <taxon>Bacteria</taxon>
        <taxon>Pseudomonadati</taxon>
        <taxon>Pseudomonadota</taxon>
        <taxon>Alphaproteobacteria</taxon>
        <taxon>Geminicoccales</taxon>
        <taxon>Geminicoccaceae</taxon>
        <taxon>Tistrella</taxon>
    </lineage>
</organism>
<name>A0ABQ1ICN4_9PROT</name>
<proteinExistence type="predicted"/>
<sequence length="174" mass="18928">MIVFDLKCGADHRFEAWFKDSDSFTAQAASGEIGCPVCGDDRIVKAMMAPRLNIRSHGREPSRPDPDANADAGRDVIATGGDVPAAPAATPDPATARLMAVQGEVMKRLREIRREVEASCDFVGDRFAEKARSMHLGETEARPIYGQTTEEEAESLREDGIPFAAVPWLPRDDG</sequence>